<comment type="caution">
    <text evidence="2">The sequence shown here is derived from an EMBL/GenBank/DDBJ whole genome shotgun (WGS) entry which is preliminary data.</text>
</comment>
<accession>A0A5J5CRE9</accession>
<protein>
    <submittedName>
        <fullName evidence="2">Uncharacterized protein</fullName>
    </submittedName>
</protein>
<gene>
    <name evidence="2" type="ORF">FQN60_008152</name>
</gene>
<dbReference type="AlphaFoldDB" id="A0A5J5CRE9"/>
<evidence type="ECO:0000313" key="2">
    <source>
        <dbReference type="EMBL" id="KAA8584367.1"/>
    </source>
</evidence>
<reference evidence="2 3" key="1">
    <citation type="submission" date="2019-08" db="EMBL/GenBank/DDBJ databases">
        <title>A chromosome-level genome assembly, high-density linkage maps, and genome scans reveal the genomic architecture of hybrid incompatibilities underlying speciation via character displacement in darters (Percidae: Etheostominae).</title>
        <authorList>
            <person name="Moran R.L."/>
            <person name="Catchen J.M."/>
            <person name="Fuller R.C."/>
        </authorList>
    </citation>
    <scope>NUCLEOTIDE SEQUENCE [LARGE SCALE GENOMIC DNA]</scope>
    <source>
        <strain evidence="2">EspeVRDwgs_2016</strain>
        <tissue evidence="2">Muscle</tissue>
    </source>
</reference>
<dbReference type="Proteomes" id="UP000327493">
    <property type="component" value="Chromosome 16"/>
</dbReference>
<evidence type="ECO:0000256" key="1">
    <source>
        <dbReference type="SAM" id="MobiDB-lite"/>
    </source>
</evidence>
<keyword evidence="3" id="KW-1185">Reference proteome</keyword>
<dbReference type="EMBL" id="VOFY01000016">
    <property type="protein sequence ID" value="KAA8584367.1"/>
    <property type="molecule type" value="Genomic_DNA"/>
</dbReference>
<feature type="region of interest" description="Disordered" evidence="1">
    <location>
        <begin position="22"/>
        <end position="53"/>
    </location>
</feature>
<sequence>MSMRGFSFIQSPEIAPDVLDEGIDSMRNSNDKGLRGMDLGEEDPLSEKQQREEGCCTSYFSPILLLMQGSIKWQWIAGRPCGASLG</sequence>
<proteinExistence type="predicted"/>
<organism evidence="2 3">
    <name type="scientific">Etheostoma spectabile</name>
    <name type="common">orangethroat darter</name>
    <dbReference type="NCBI Taxonomy" id="54343"/>
    <lineage>
        <taxon>Eukaryota</taxon>
        <taxon>Metazoa</taxon>
        <taxon>Chordata</taxon>
        <taxon>Craniata</taxon>
        <taxon>Vertebrata</taxon>
        <taxon>Euteleostomi</taxon>
        <taxon>Actinopterygii</taxon>
        <taxon>Neopterygii</taxon>
        <taxon>Teleostei</taxon>
        <taxon>Neoteleostei</taxon>
        <taxon>Acanthomorphata</taxon>
        <taxon>Eupercaria</taxon>
        <taxon>Perciformes</taxon>
        <taxon>Percoidei</taxon>
        <taxon>Percidae</taxon>
        <taxon>Etheostomatinae</taxon>
        <taxon>Etheostoma</taxon>
    </lineage>
</organism>
<evidence type="ECO:0000313" key="3">
    <source>
        <dbReference type="Proteomes" id="UP000327493"/>
    </source>
</evidence>
<name>A0A5J5CRE9_9PERO</name>